<evidence type="ECO:0000313" key="3">
    <source>
        <dbReference type="Proteomes" id="UP001277561"/>
    </source>
</evidence>
<gene>
    <name evidence="1" type="ORF">RMR22_23155</name>
    <name evidence="2" type="ORF">RMS29_24440</name>
</gene>
<proteinExistence type="predicted"/>
<evidence type="ECO:0000313" key="2">
    <source>
        <dbReference type="EMBL" id="MDX8332360.1"/>
    </source>
</evidence>
<dbReference type="InterPro" id="IPR007460">
    <property type="entry name" value="BrnT_toxin"/>
</dbReference>
<name>A0AAW9FHQ1_9HYPH</name>
<dbReference type="EMBL" id="JAVRAF010000014">
    <property type="protein sequence ID" value="MDX8305151.1"/>
    <property type="molecule type" value="Genomic_DNA"/>
</dbReference>
<dbReference type="Proteomes" id="UP001277561">
    <property type="component" value="Unassembled WGS sequence"/>
</dbReference>
<dbReference type="Gene3D" id="3.10.450.530">
    <property type="entry name" value="Ribonuclease toxin, BrnT, of type II toxin-antitoxin system"/>
    <property type="match status" value="1"/>
</dbReference>
<dbReference type="Pfam" id="PF04365">
    <property type="entry name" value="BrnT_toxin"/>
    <property type="match status" value="1"/>
</dbReference>
<sequence length="90" mass="10567">MEFEWDDEKREKVIEERGVDFVYAALIFEGPVVTSIDDRKNYGEIRLRSIGLVGDECFIVVHTRRDDVTRLITAWKGGRNDRIKYEESIT</sequence>
<evidence type="ECO:0000313" key="1">
    <source>
        <dbReference type="EMBL" id="MDX8305151.1"/>
    </source>
</evidence>
<accession>A0AAW9FHQ1</accession>
<organism evidence="1">
    <name type="scientific">Agrobacterium rosae</name>
    <dbReference type="NCBI Taxonomy" id="1972867"/>
    <lineage>
        <taxon>Bacteria</taxon>
        <taxon>Pseudomonadati</taxon>
        <taxon>Pseudomonadota</taxon>
        <taxon>Alphaproteobacteria</taxon>
        <taxon>Hyphomicrobiales</taxon>
        <taxon>Rhizobiaceae</taxon>
        <taxon>Rhizobium/Agrobacterium group</taxon>
        <taxon>Agrobacterium</taxon>
    </lineage>
</organism>
<reference evidence="1 3" key="1">
    <citation type="journal article" date="2023" name="Phytobiomes J">
        <title>Deciphering the key players within the bacterial microbiota associated with aerial crown gall tumors on rhododendron: Insights into the gallobiome.</title>
        <authorList>
            <person name="Kuzmanovic N."/>
            <person name="Nesme J."/>
            <person name="Wolf J."/>
            <person name="Neumann-Schaal M."/>
            <person name="Petersen J."/>
            <person name="Fernandez-Gnecco G."/>
            <person name="Sproeer C."/>
            <person name="Bunk B."/>
            <person name="Overmann J."/>
            <person name="Sorensen S.J."/>
            <person name="Idczak E."/>
            <person name="Smalla K."/>
        </authorList>
    </citation>
    <scope>NUCLEOTIDE SEQUENCE</scope>
    <source>
        <strain evidence="1">Rho-11.1</strain>
        <strain evidence="2">Rho-14.1</strain>
        <strain evidence="3">rho-14.1</strain>
    </source>
</reference>
<dbReference type="EMBL" id="JAVRAD010000017">
    <property type="protein sequence ID" value="MDX8332360.1"/>
    <property type="molecule type" value="Genomic_DNA"/>
</dbReference>
<keyword evidence="3" id="KW-1185">Reference proteome</keyword>
<comment type="caution">
    <text evidence="1">The sequence shown here is derived from an EMBL/GenBank/DDBJ whole genome shotgun (WGS) entry which is preliminary data.</text>
</comment>
<protein>
    <submittedName>
        <fullName evidence="1">BrnT family toxin</fullName>
    </submittedName>
</protein>
<dbReference type="RefSeq" id="WP_320188612.1">
    <property type="nucleotide sequence ID" value="NZ_CP192770.1"/>
</dbReference>
<dbReference type="InterPro" id="IPR038573">
    <property type="entry name" value="BrnT_sf"/>
</dbReference>
<dbReference type="AlphaFoldDB" id="A0AAW9FHQ1"/>